<gene>
    <name evidence="8" type="ORF">NC797_03795</name>
</gene>
<keyword evidence="9" id="KW-1185">Reference proteome</keyword>
<organism evidence="8 9">
    <name type="scientific">Terrihalobacillus insolitus</name>
    <dbReference type="NCBI Taxonomy" id="2950438"/>
    <lineage>
        <taxon>Bacteria</taxon>
        <taxon>Bacillati</taxon>
        <taxon>Bacillota</taxon>
        <taxon>Bacilli</taxon>
        <taxon>Bacillales</taxon>
        <taxon>Bacillaceae</taxon>
        <taxon>Terrihalobacillus</taxon>
    </lineage>
</organism>
<name>A0A9X3WPQ1_9BACI</name>
<sequence length="293" mass="33775">MVTSMTGYGRDVTTFHKAKITVEIRSVNHRFLDISTKIPRSLLFLEDKIKKTIQSFFHRGRLDIFISMEGEGVIQQELVVNWGLLDQFVTSLNNIKEQYDLKGEIPVDMVTTVDGLLTVQEVEQGHDEMKESILNAITIACEQVYEMRIQEGSELHSELDTRLGIIQDIVKNLGERRETVIIEYRERIRKRILEYTKDEFVNEESRVLQEIALLAEKGDITEEVLRLNSHVSQFRDTLNNGGAIGRKLDFITQEMHREANTIGSKSNDPQISEWVVALKSEIEKIKEQVQNVE</sequence>
<comment type="cofactor">
    <cofactor evidence="1">
        <name>a divalent metal cation</name>
        <dbReference type="ChEBI" id="CHEBI:60240"/>
    </cofactor>
</comment>
<protein>
    <submittedName>
        <fullName evidence="8">YicC family protein</fullName>
    </submittedName>
</protein>
<dbReference type="EMBL" id="JAMQKB010000002">
    <property type="protein sequence ID" value="MDC3423632.1"/>
    <property type="molecule type" value="Genomic_DNA"/>
</dbReference>
<dbReference type="RefSeq" id="WP_272435375.1">
    <property type="nucleotide sequence ID" value="NZ_JAMQKB010000002.1"/>
</dbReference>
<evidence type="ECO:0000259" key="7">
    <source>
        <dbReference type="Pfam" id="PF08340"/>
    </source>
</evidence>
<proteinExistence type="inferred from homology"/>
<evidence type="ECO:0000313" key="8">
    <source>
        <dbReference type="EMBL" id="MDC3423632.1"/>
    </source>
</evidence>
<evidence type="ECO:0000256" key="2">
    <source>
        <dbReference type="ARBA" id="ARBA00022722"/>
    </source>
</evidence>
<dbReference type="GO" id="GO:0004521">
    <property type="term" value="F:RNA endonuclease activity"/>
    <property type="evidence" value="ECO:0007669"/>
    <property type="project" value="InterPro"/>
</dbReference>
<keyword evidence="3" id="KW-0255">Endonuclease</keyword>
<dbReference type="PANTHER" id="PTHR30636:SF3">
    <property type="entry name" value="UPF0701 PROTEIN YICC"/>
    <property type="match status" value="1"/>
</dbReference>
<evidence type="ECO:0000313" key="9">
    <source>
        <dbReference type="Proteomes" id="UP001145050"/>
    </source>
</evidence>
<evidence type="ECO:0000256" key="4">
    <source>
        <dbReference type="ARBA" id="ARBA00022801"/>
    </source>
</evidence>
<evidence type="ECO:0000259" key="6">
    <source>
        <dbReference type="Pfam" id="PF03755"/>
    </source>
</evidence>
<evidence type="ECO:0000256" key="1">
    <source>
        <dbReference type="ARBA" id="ARBA00001968"/>
    </source>
</evidence>
<feature type="domain" description="Endoribonuclease YicC-like N-terminal" evidence="6">
    <location>
        <begin position="3"/>
        <end position="156"/>
    </location>
</feature>
<comment type="similarity">
    <text evidence="5">Belongs to the YicC/YloC family.</text>
</comment>
<reference evidence="8" key="1">
    <citation type="submission" date="2022-06" db="EMBL/GenBank/DDBJ databases">
        <title>Aquibacillus sp. a new bacterium isolated from soil saline samples.</title>
        <authorList>
            <person name="Galisteo C."/>
            <person name="De La Haba R."/>
            <person name="Sanchez-Porro C."/>
            <person name="Ventosa A."/>
        </authorList>
    </citation>
    <scope>NUCLEOTIDE SEQUENCE</scope>
    <source>
        <strain evidence="8">3ASR75-11</strain>
    </source>
</reference>
<dbReference type="InterPro" id="IPR013551">
    <property type="entry name" value="YicC-like_C"/>
</dbReference>
<keyword evidence="2" id="KW-0540">Nuclease</keyword>
<dbReference type="Proteomes" id="UP001145050">
    <property type="component" value="Unassembled WGS sequence"/>
</dbReference>
<dbReference type="Pfam" id="PF08340">
    <property type="entry name" value="YicC-like_C"/>
    <property type="match status" value="1"/>
</dbReference>
<keyword evidence="4" id="KW-0378">Hydrolase</keyword>
<dbReference type="AlphaFoldDB" id="A0A9X3WPQ1"/>
<dbReference type="Pfam" id="PF03755">
    <property type="entry name" value="YicC-like_N"/>
    <property type="match status" value="1"/>
</dbReference>
<comment type="caution">
    <text evidence="8">The sequence shown here is derived from an EMBL/GenBank/DDBJ whole genome shotgun (WGS) entry which is preliminary data.</text>
</comment>
<accession>A0A9X3WPQ1</accession>
<dbReference type="InterPro" id="IPR013527">
    <property type="entry name" value="YicC-like_N"/>
</dbReference>
<evidence type="ECO:0000256" key="3">
    <source>
        <dbReference type="ARBA" id="ARBA00022759"/>
    </source>
</evidence>
<dbReference type="PANTHER" id="PTHR30636">
    <property type="entry name" value="UPF0701 PROTEIN YICC"/>
    <property type="match status" value="1"/>
</dbReference>
<dbReference type="NCBIfam" id="TIGR00255">
    <property type="entry name" value="YicC/YloC family endoribonuclease"/>
    <property type="match status" value="1"/>
</dbReference>
<evidence type="ECO:0000256" key="5">
    <source>
        <dbReference type="ARBA" id="ARBA00035648"/>
    </source>
</evidence>
<dbReference type="GO" id="GO:0016787">
    <property type="term" value="F:hydrolase activity"/>
    <property type="evidence" value="ECO:0007669"/>
    <property type="project" value="UniProtKB-KW"/>
</dbReference>
<feature type="domain" description="Endoribonuclease YicC-like C-terminal" evidence="7">
    <location>
        <begin position="175"/>
        <end position="293"/>
    </location>
</feature>
<dbReference type="InterPro" id="IPR005229">
    <property type="entry name" value="YicC/YloC-like"/>
</dbReference>